<keyword evidence="4" id="KW-0234">DNA repair</keyword>
<dbReference type="InterPro" id="IPR013849">
    <property type="entry name" value="DNA_helicase_Holl-junc_RuvA_I"/>
</dbReference>
<dbReference type="InterPro" id="IPR036267">
    <property type="entry name" value="RuvA_C_sf"/>
</dbReference>
<evidence type="ECO:0000259" key="6">
    <source>
        <dbReference type="Pfam" id="PF07499"/>
    </source>
</evidence>
<evidence type="ECO:0000256" key="3">
    <source>
        <dbReference type="ARBA" id="ARBA00023125"/>
    </source>
</evidence>
<dbReference type="GO" id="GO:0009379">
    <property type="term" value="C:Holliday junction helicase complex"/>
    <property type="evidence" value="ECO:0007669"/>
    <property type="project" value="InterPro"/>
</dbReference>
<dbReference type="GO" id="GO:0006281">
    <property type="term" value="P:DNA repair"/>
    <property type="evidence" value="ECO:0007669"/>
    <property type="project" value="UniProtKB-KW"/>
</dbReference>
<protein>
    <recommendedName>
        <fullName evidence="8">DNA helicase Holliday junction RuvA type domain-containing protein</fullName>
    </recommendedName>
</protein>
<evidence type="ECO:0000313" key="7">
    <source>
        <dbReference type="EMBL" id="KKN97096.1"/>
    </source>
</evidence>
<name>A0A0F9XDH0_9ZZZZ</name>
<feature type="domain" description="Holliday junction DNA helicase RuvA C-terminal" evidence="6">
    <location>
        <begin position="150"/>
        <end position="185"/>
    </location>
</feature>
<dbReference type="EMBL" id="LAZR01000060">
    <property type="protein sequence ID" value="KKN97096.1"/>
    <property type="molecule type" value="Genomic_DNA"/>
</dbReference>
<dbReference type="Gene3D" id="1.10.8.10">
    <property type="entry name" value="DNA helicase RuvA subunit, C-terminal domain"/>
    <property type="match status" value="1"/>
</dbReference>
<dbReference type="GO" id="GO:0006310">
    <property type="term" value="P:DNA recombination"/>
    <property type="evidence" value="ECO:0007669"/>
    <property type="project" value="InterPro"/>
</dbReference>
<evidence type="ECO:0000256" key="4">
    <source>
        <dbReference type="ARBA" id="ARBA00023204"/>
    </source>
</evidence>
<dbReference type="Gene3D" id="2.40.50.140">
    <property type="entry name" value="Nucleic acid-binding proteins"/>
    <property type="match status" value="1"/>
</dbReference>
<dbReference type="Pfam" id="PF01330">
    <property type="entry name" value="RuvA_N"/>
    <property type="match status" value="1"/>
</dbReference>
<reference evidence="7" key="1">
    <citation type="journal article" date="2015" name="Nature">
        <title>Complex archaea that bridge the gap between prokaryotes and eukaryotes.</title>
        <authorList>
            <person name="Spang A."/>
            <person name="Saw J.H."/>
            <person name="Jorgensen S.L."/>
            <person name="Zaremba-Niedzwiedzka K."/>
            <person name="Martijn J."/>
            <person name="Lind A.E."/>
            <person name="van Eijk R."/>
            <person name="Schleper C."/>
            <person name="Guy L."/>
            <person name="Ettema T.J."/>
        </authorList>
    </citation>
    <scope>NUCLEOTIDE SEQUENCE</scope>
</reference>
<dbReference type="InterPro" id="IPR012340">
    <property type="entry name" value="NA-bd_OB-fold"/>
</dbReference>
<dbReference type="AlphaFoldDB" id="A0A0F9XDH0"/>
<dbReference type="CDD" id="cd14332">
    <property type="entry name" value="UBA_RuvA_C"/>
    <property type="match status" value="1"/>
</dbReference>
<dbReference type="SUPFAM" id="SSF47781">
    <property type="entry name" value="RuvA domain 2-like"/>
    <property type="match status" value="1"/>
</dbReference>
<sequence>MISYLRGKIILIREKFIILDVNGVGYKVFLPQKTLNKIPQKTDDFKLFCYLNVRERALDVYGFLSQEGLESFELLIGLPSIGPKAALEISSLGPIEKIKEALEQEDEKNIKEIFGIGKKKAQIIILELSRKIKSPPKKKSTPEDETSQILINLGFPRQTIKEALTKIPEETTDIEDRVKEALKILGKRLR</sequence>
<keyword evidence="2" id="KW-0227">DNA damage</keyword>
<keyword evidence="3" id="KW-0238">DNA-binding</keyword>
<dbReference type="NCBIfam" id="TIGR00084">
    <property type="entry name" value="ruvA"/>
    <property type="match status" value="1"/>
</dbReference>
<dbReference type="Pfam" id="PF14520">
    <property type="entry name" value="HHH_5"/>
    <property type="match status" value="1"/>
</dbReference>
<gene>
    <name evidence="7" type="ORF">LCGC14_0160540</name>
</gene>
<dbReference type="HAMAP" id="MF_00031">
    <property type="entry name" value="DNA_HJ_migration_RuvA"/>
    <property type="match status" value="1"/>
</dbReference>
<evidence type="ECO:0000256" key="2">
    <source>
        <dbReference type="ARBA" id="ARBA00022763"/>
    </source>
</evidence>
<dbReference type="InterPro" id="IPR011114">
    <property type="entry name" value="RuvA_C"/>
</dbReference>
<keyword evidence="1" id="KW-0963">Cytoplasm</keyword>
<dbReference type="SUPFAM" id="SSF46929">
    <property type="entry name" value="DNA helicase RuvA subunit, C-terminal domain"/>
    <property type="match status" value="1"/>
</dbReference>
<dbReference type="GO" id="GO:0009378">
    <property type="term" value="F:four-way junction helicase activity"/>
    <property type="evidence" value="ECO:0007669"/>
    <property type="project" value="InterPro"/>
</dbReference>
<dbReference type="Gene3D" id="1.10.150.20">
    <property type="entry name" value="5' to 3' exonuclease, C-terminal subdomain"/>
    <property type="match status" value="1"/>
</dbReference>
<evidence type="ECO:0008006" key="8">
    <source>
        <dbReference type="Google" id="ProtNLM"/>
    </source>
</evidence>
<evidence type="ECO:0000259" key="5">
    <source>
        <dbReference type="Pfam" id="PF01330"/>
    </source>
</evidence>
<dbReference type="InterPro" id="IPR010994">
    <property type="entry name" value="RuvA_2-like"/>
</dbReference>
<dbReference type="GO" id="GO:0003677">
    <property type="term" value="F:DNA binding"/>
    <property type="evidence" value="ECO:0007669"/>
    <property type="project" value="UniProtKB-KW"/>
</dbReference>
<organism evidence="7">
    <name type="scientific">marine sediment metagenome</name>
    <dbReference type="NCBI Taxonomy" id="412755"/>
    <lineage>
        <taxon>unclassified sequences</taxon>
        <taxon>metagenomes</taxon>
        <taxon>ecological metagenomes</taxon>
    </lineage>
</organism>
<dbReference type="SUPFAM" id="SSF50249">
    <property type="entry name" value="Nucleic acid-binding proteins"/>
    <property type="match status" value="1"/>
</dbReference>
<feature type="domain" description="DNA helicase Holliday junction RuvA type" evidence="5">
    <location>
        <begin position="1"/>
        <end position="62"/>
    </location>
</feature>
<proteinExistence type="inferred from homology"/>
<accession>A0A0F9XDH0</accession>
<dbReference type="GO" id="GO:0005524">
    <property type="term" value="F:ATP binding"/>
    <property type="evidence" value="ECO:0007669"/>
    <property type="project" value="InterPro"/>
</dbReference>
<dbReference type="InterPro" id="IPR000085">
    <property type="entry name" value="RuvA"/>
</dbReference>
<comment type="caution">
    <text evidence="7">The sequence shown here is derived from an EMBL/GenBank/DDBJ whole genome shotgun (WGS) entry which is preliminary data.</text>
</comment>
<dbReference type="Pfam" id="PF07499">
    <property type="entry name" value="RuvA_C"/>
    <property type="match status" value="1"/>
</dbReference>
<evidence type="ECO:0000256" key="1">
    <source>
        <dbReference type="ARBA" id="ARBA00022490"/>
    </source>
</evidence>